<evidence type="ECO:0000256" key="1">
    <source>
        <dbReference type="ARBA" id="ARBA00023002"/>
    </source>
</evidence>
<feature type="domain" description="Fe-containing alcohol dehydrogenase-like C-terminal" evidence="3">
    <location>
        <begin position="197"/>
        <end position="383"/>
    </location>
</feature>
<accession>A0A0M2T442</accession>
<proteinExistence type="predicted"/>
<comment type="caution">
    <text evidence="4">The sequence shown here is derived from an EMBL/GenBank/DDBJ whole genome shotgun (WGS) entry which is preliminary data.</text>
</comment>
<dbReference type="GO" id="GO:0046872">
    <property type="term" value="F:metal ion binding"/>
    <property type="evidence" value="ECO:0007669"/>
    <property type="project" value="InterPro"/>
</dbReference>
<dbReference type="InterPro" id="IPR035873">
    <property type="entry name" value="PhpC"/>
</dbReference>
<feature type="domain" description="Alcohol dehydrogenase iron-type/glycerol dehydrogenase GldA" evidence="2">
    <location>
        <begin position="39"/>
        <end position="186"/>
    </location>
</feature>
<dbReference type="GO" id="GO:0004022">
    <property type="term" value="F:alcohol dehydrogenase (NAD+) activity"/>
    <property type="evidence" value="ECO:0007669"/>
    <property type="project" value="TreeGrafter"/>
</dbReference>
<organism evidence="4 5">
    <name type="scientific">Mesobacillus campisalis</name>
    <dbReference type="NCBI Taxonomy" id="1408103"/>
    <lineage>
        <taxon>Bacteria</taxon>
        <taxon>Bacillati</taxon>
        <taxon>Bacillota</taxon>
        <taxon>Bacilli</taxon>
        <taxon>Bacillales</taxon>
        <taxon>Bacillaceae</taxon>
        <taxon>Mesobacillus</taxon>
    </lineage>
</organism>
<dbReference type="GO" id="GO:0017000">
    <property type="term" value="P:antibiotic biosynthetic process"/>
    <property type="evidence" value="ECO:0007669"/>
    <property type="project" value="InterPro"/>
</dbReference>
<dbReference type="CDD" id="cd08182">
    <property type="entry name" value="HEPD"/>
    <property type="match status" value="1"/>
</dbReference>
<name>A0A0M2T442_9BACI</name>
<dbReference type="Proteomes" id="UP000034166">
    <property type="component" value="Unassembled WGS sequence"/>
</dbReference>
<dbReference type="OrthoDB" id="9815791at2"/>
<dbReference type="PANTHER" id="PTHR11496:SF83">
    <property type="entry name" value="HYDROXYACID-OXOACID TRANSHYDROGENASE, MITOCHONDRIAL"/>
    <property type="match status" value="1"/>
</dbReference>
<dbReference type="SUPFAM" id="SSF56796">
    <property type="entry name" value="Dehydroquinate synthase-like"/>
    <property type="match status" value="1"/>
</dbReference>
<dbReference type="EMBL" id="LAYY01000001">
    <property type="protein sequence ID" value="KKK40027.1"/>
    <property type="molecule type" value="Genomic_DNA"/>
</dbReference>
<reference evidence="4 5" key="1">
    <citation type="submission" date="2015-04" db="EMBL/GenBank/DDBJ databases">
        <title>Taxonomic description and genome sequence of Bacillus campisalis sp. nov., a novel member of the genus Bacillus isolated from solar saltern.</title>
        <authorList>
            <person name="Mathan Kumar R."/>
            <person name="Kaur G."/>
            <person name="Kumar A."/>
            <person name="Singh N.K."/>
            <person name="Kaur N."/>
            <person name="Kumar N."/>
            <person name="Mayilraj S."/>
        </authorList>
    </citation>
    <scope>NUCLEOTIDE SEQUENCE [LARGE SCALE GENOMIC DNA]</scope>
    <source>
        <strain evidence="4 5">SA2-6</strain>
    </source>
</reference>
<dbReference type="Gene3D" id="3.40.50.1970">
    <property type="match status" value="1"/>
</dbReference>
<gene>
    <name evidence="4" type="ORF">WQ57_01805</name>
</gene>
<dbReference type="InterPro" id="IPR018211">
    <property type="entry name" value="ADH_Fe_CS"/>
</dbReference>
<dbReference type="InterPro" id="IPR039697">
    <property type="entry name" value="Alcohol_dehydrogenase_Fe"/>
</dbReference>
<evidence type="ECO:0000259" key="2">
    <source>
        <dbReference type="Pfam" id="PF00465"/>
    </source>
</evidence>
<dbReference type="Pfam" id="PF25137">
    <property type="entry name" value="ADH_Fe_C"/>
    <property type="match status" value="1"/>
</dbReference>
<evidence type="ECO:0000259" key="3">
    <source>
        <dbReference type="Pfam" id="PF25137"/>
    </source>
</evidence>
<dbReference type="PROSITE" id="PS00913">
    <property type="entry name" value="ADH_IRON_1"/>
    <property type="match status" value="1"/>
</dbReference>
<sequence>MKGLNRMGSYFNPVKIKIDRLDVIEDVLNTVHPQPGNIVLLHRGGDFLESEAGQSLYQFLGGFDVKQVEVNISNPDVEDLFYYYKQIENYDYQCIVGIGGGSVMDLSKSLAALKDMKLDSVSTLRTVIQQKLYKENQKYIPWIGIPTTSGTGSEVTCWATIWDRAGGVKMSVDSEHLYAHTAIIDPTLTASLPQGLTASTALDALCHATEAYWSKSSNEISRVYSLEAIKKIVNNFEKTLSQPDNIPLRKEIALGSLYAGLAFSNTRTTACHSISYPLTLELGMVHGIAASITLAKVMEINFDSIIENDLLLQAFGVSSCSEVHELIGHFHQLSGFSSKLRDYNANEEIIERIAANAFTKGRMDNNPVALTKEDVTHILKSIY</sequence>
<evidence type="ECO:0000313" key="5">
    <source>
        <dbReference type="Proteomes" id="UP000034166"/>
    </source>
</evidence>
<dbReference type="InterPro" id="IPR001670">
    <property type="entry name" value="ADH_Fe/GldA"/>
</dbReference>
<dbReference type="PANTHER" id="PTHR11496">
    <property type="entry name" value="ALCOHOL DEHYDROGENASE"/>
    <property type="match status" value="1"/>
</dbReference>
<dbReference type="Gene3D" id="1.20.1090.10">
    <property type="entry name" value="Dehydroquinate synthase-like - alpha domain"/>
    <property type="match status" value="1"/>
</dbReference>
<keyword evidence="1" id="KW-0560">Oxidoreductase</keyword>
<keyword evidence="5" id="KW-1185">Reference proteome</keyword>
<dbReference type="InterPro" id="IPR056798">
    <property type="entry name" value="ADH_Fe_C"/>
</dbReference>
<evidence type="ECO:0000313" key="4">
    <source>
        <dbReference type="EMBL" id="KKK40027.1"/>
    </source>
</evidence>
<protein>
    <submittedName>
        <fullName evidence="4">Uncharacterized protein</fullName>
    </submittedName>
</protein>
<dbReference type="PATRIC" id="fig|1408103.3.peg.404"/>
<dbReference type="Pfam" id="PF00465">
    <property type="entry name" value="Fe-ADH"/>
    <property type="match status" value="1"/>
</dbReference>
<dbReference type="AlphaFoldDB" id="A0A0M2T442"/>